<evidence type="ECO:0000256" key="1">
    <source>
        <dbReference type="SAM" id="MobiDB-lite"/>
    </source>
</evidence>
<feature type="non-terminal residue" evidence="2">
    <location>
        <position position="212"/>
    </location>
</feature>
<dbReference type="Proteomes" id="UP001154282">
    <property type="component" value="Unassembled WGS sequence"/>
</dbReference>
<feature type="compositionally biased region" description="Basic residues" evidence="1">
    <location>
        <begin position="179"/>
        <end position="192"/>
    </location>
</feature>
<keyword evidence="3" id="KW-1185">Reference proteome</keyword>
<feature type="non-terminal residue" evidence="2">
    <location>
        <position position="1"/>
    </location>
</feature>
<organism evidence="2 3">
    <name type="scientific">Linum tenue</name>
    <dbReference type="NCBI Taxonomy" id="586396"/>
    <lineage>
        <taxon>Eukaryota</taxon>
        <taxon>Viridiplantae</taxon>
        <taxon>Streptophyta</taxon>
        <taxon>Embryophyta</taxon>
        <taxon>Tracheophyta</taxon>
        <taxon>Spermatophyta</taxon>
        <taxon>Magnoliopsida</taxon>
        <taxon>eudicotyledons</taxon>
        <taxon>Gunneridae</taxon>
        <taxon>Pentapetalae</taxon>
        <taxon>rosids</taxon>
        <taxon>fabids</taxon>
        <taxon>Malpighiales</taxon>
        <taxon>Linaceae</taxon>
        <taxon>Linum</taxon>
    </lineage>
</organism>
<comment type="caution">
    <text evidence="2">The sequence shown here is derived from an EMBL/GenBank/DDBJ whole genome shotgun (WGS) entry which is preliminary data.</text>
</comment>
<evidence type="ECO:0000313" key="3">
    <source>
        <dbReference type="Proteomes" id="UP001154282"/>
    </source>
</evidence>
<evidence type="ECO:0000313" key="2">
    <source>
        <dbReference type="EMBL" id="CAI0378738.1"/>
    </source>
</evidence>
<proteinExistence type="predicted"/>
<protein>
    <recommendedName>
        <fullName evidence="4">DUF1985 domain-containing protein</fullName>
    </recommendedName>
</protein>
<feature type="region of interest" description="Disordered" evidence="1">
    <location>
        <begin position="160"/>
        <end position="196"/>
    </location>
</feature>
<dbReference type="PANTHER" id="PTHR34835">
    <property type="entry name" value="OS07G0283600 PROTEIN-RELATED"/>
    <property type="match status" value="1"/>
</dbReference>
<sequence length="212" mass="23953">IILNGEEVEGRSEELEPFRVFSTRDCGRQAISTSLMQKELSKMKDSDDLFLQMFILYVMGVLLVPTRREDISLSSVYAVTDVADIPKKNWASFCFNELVKCICDHNAYRREYIPGCLLFLELIFLEHANGIFQTIDGSLDLMSWESGDVELLLTKVVSSSSGKRSSGKRSAEDAGLKSPPRKRGKGDGKRHKPDGDELLLYERIDARFSTME</sequence>
<dbReference type="EMBL" id="CAMGYJ010000002">
    <property type="protein sequence ID" value="CAI0378738.1"/>
    <property type="molecule type" value="Genomic_DNA"/>
</dbReference>
<name>A0AAV0H253_9ROSI</name>
<gene>
    <name evidence="2" type="ORF">LITE_LOCUS1995</name>
</gene>
<reference evidence="2" key="1">
    <citation type="submission" date="2022-08" db="EMBL/GenBank/DDBJ databases">
        <authorList>
            <person name="Gutierrez-Valencia J."/>
        </authorList>
    </citation>
    <scope>NUCLEOTIDE SEQUENCE</scope>
</reference>
<dbReference type="AlphaFoldDB" id="A0AAV0H253"/>
<evidence type="ECO:0008006" key="4">
    <source>
        <dbReference type="Google" id="ProtNLM"/>
    </source>
</evidence>
<accession>A0AAV0H253</accession>